<comment type="subcellular location">
    <subcellularLocation>
        <location evidence="1">Cell inner membrane</location>
        <topology evidence="1">Multi-pass membrane protein</topology>
    </subcellularLocation>
    <subcellularLocation>
        <location evidence="18">Cell membrane</location>
        <topology evidence="18">Multi-pass membrane protein</topology>
    </subcellularLocation>
</comment>
<dbReference type="Proteomes" id="UP000510822">
    <property type="component" value="Chromosome"/>
</dbReference>
<evidence type="ECO:0000256" key="6">
    <source>
        <dbReference type="ARBA" id="ARBA00022670"/>
    </source>
</evidence>
<evidence type="ECO:0000256" key="5">
    <source>
        <dbReference type="ARBA" id="ARBA00022603"/>
    </source>
</evidence>
<evidence type="ECO:0000256" key="18">
    <source>
        <dbReference type="RuleBase" id="RU003794"/>
    </source>
</evidence>
<keyword evidence="10 18" id="KW-0378">Hydrolase</keyword>
<keyword evidence="9 18" id="KW-0812">Transmembrane</keyword>
<dbReference type="EC" id="2.1.1.-" evidence="18"/>
<evidence type="ECO:0000256" key="17">
    <source>
        <dbReference type="RuleBase" id="RU003793"/>
    </source>
</evidence>
<comment type="similarity">
    <text evidence="2 17">Belongs to the peptidase A24 family.</text>
</comment>
<comment type="catalytic activity">
    <reaction evidence="14 18">
        <text>Typically cleaves a -Gly-|-Phe- bond to release an N-terminal, basic peptide of 5-8 residues from type IV prepilin, and then N-methylates the new N-terminal amino group, the methyl donor being S-adenosyl-L-methionine.</text>
        <dbReference type="EC" id="3.4.23.43"/>
    </reaction>
</comment>
<comment type="function">
    <text evidence="18">Plays an essential role in type IV pili and type II pseudopili formation by proteolytically removing the leader sequence from substrate proteins and subsequently monomethylating the alpha-amino group of the newly exposed N-terminal phenylalanine.</text>
</comment>
<keyword evidence="13 18" id="KW-0511">Multifunctional enzyme</keyword>
<dbReference type="KEGG" id="cfon:HZU75_10570"/>
<keyword evidence="6 18" id="KW-0645">Protease</keyword>
<feature type="domain" description="Prepilin type IV endopeptidase peptidase" evidence="20">
    <location>
        <begin position="138"/>
        <end position="247"/>
    </location>
</feature>
<accession>A0A7D5ZE94</accession>
<evidence type="ECO:0000256" key="3">
    <source>
        <dbReference type="ARBA" id="ARBA00022475"/>
    </source>
</evidence>
<evidence type="ECO:0000256" key="14">
    <source>
        <dbReference type="ARBA" id="ARBA00050401"/>
    </source>
</evidence>
<evidence type="ECO:0000256" key="4">
    <source>
        <dbReference type="ARBA" id="ARBA00022519"/>
    </source>
</evidence>
<keyword evidence="8" id="KW-0949">S-adenosyl-L-methionine</keyword>
<dbReference type="Pfam" id="PF06750">
    <property type="entry name" value="A24_N_bact"/>
    <property type="match status" value="1"/>
</dbReference>
<dbReference type="FunFam" id="1.20.120.1220:FF:000001">
    <property type="entry name" value="Type 4 prepilin-like proteins leader peptide-processing enzyme"/>
    <property type="match status" value="1"/>
</dbReference>
<evidence type="ECO:0000256" key="2">
    <source>
        <dbReference type="ARBA" id="ARBA00005801"/>
    </source>
</evidence>
<evidence type="ECO:0000256" key="13">
    <source>
        <dbReference type="ARBA" id="ARBA00023268"/>
    </source>
</evidence>
<evidence type="ECO:0000256" key="10">
    <source>
        <dbReference type="ARBA" id="ARBA00022801"/>
    </source>
</evidence>
<dbReference type="GO" id="GO:0032259">
    <property type="term" value="P:methylation"/>
    <property type="evidence" value="ECO:0007669"/>
    <property type="project" value="UniProtKB-KW"/>
</dbReference>
<evidence type="ECO:0000256" key="1">
    <source>
        <dbReference type="ARBA" id="ARBA00004429"/>
    </source>
</evidence>
<keyword evidence="7 18" id="KW-0808">Transferase</keyword>
<dbReference type="InterPro" id="IPR000045">
    <property type="entry name" value="Prepilin_IV_endopep_pep"/>
</dbReference>
<evidence type="ECO:0000256" key="12">
    <source>
        <dbReference type="ARBA" id="ARBA00023136"/>
    </source>
</evidence>
<feature type="transmembrane region" description="Helical" evidence="19">
    <location>
        <begin position="261"/>
        <end position="278"/>
    </location>
</feature>
<evidence type="ECO:0000313" key="23">
    <source>
        <dbReference type="Proteomes" id="UP000510822"/>
    </source>
</evidence>
<dbReference type="PANTHER" id="PTHR30487">
    <property type="entry name" value="TYPE 4 PREPILIN-LIKE PROTEINS LEADER PEPTIDE-PROCESSING ENZYME"/>
    <property type="match status" value="1"/>
</dbReference>
<organism evidence="22 23">
    <name type="scientific">Chitinibacter fontanus</name>
    <dbReference type="NCBI Taxonomy" id="1737446"/>
    <lineage>
        <taxon>Bacteria</taxon>
        <taxon>Pseudomonadati</taxon>
        <taxon>Pseudomonadota</taxon>
        <taxon>Betaproteobacteria</taxon>
        <taxon>Neisseriales</taxon>
        <taxon>Chitinibacteraceae</taxon>
        <taxon>Chitinibacter</taxon>
    </lineage>
</organism>
<feature type="domain" description="Prepilin peptidase A24 N-terminal" evidence="21">
    <location>
        <begin position="17"/>
        <end position="128"/>
    </location>
</feature>
<feature type="transmembrane region" description="Helical" evidence="19">
    <location>
        <begin position="6"/>
        <end position="30"/>
    </location>
</feature>
<evidence type="ECO:0000256" key="11">
    <source>
        <dbReference type="ARBA" id="ARBA00022989"/>
    </source>
</evidence>
<keyword evidence="3" id="KW-1003">Cell membrane</keyword>
<evidence type="ECO:0000256" key="7">
    <source>
        <dbReference type="ARBA" id="ARBA00022679"/>
    </source>
</evidence>
<name>A0A7D5ZE94_9NEIS</name>
<proteinExistence type="inferred from homology"/>
<evidence type="ECO:0000256" key="8">
    <source>
        <dbReference type="ARBA" id="ARBA00022691"/>
    </source>
</evidence>
<dbReference type="InterPro" id="IPR050882">
    <property type="entry name" value="Prepilin_peptidase/N-MTase"/>
</dbReference>
<dbReference type="EC" id="3.4.23.43" evidence="15 18"/>
<evidence type="ECO:0000259" key="20">
    <source>
        <dbReference type="Pfam" id="PF01478"/>
    </source>
</evidence>
<feature type="transmembrane region" description="Helical" evidence="19">
    <location>
        <begin position="184"/>
        <end position="202"/>
    </location>
</feature>
<keyword evidence="11 19" id="KW-1133">Transmembrane helix</keyword>
<protein>
    <recommendedName>
        <fullName evidence="16 18">Prepilin leader peptidase/N-methyltransferase</fullName>
        <ecNumber evidence="18">2.1.1.-</ecNumber>
        <ecNumber evidence="15 18">3.4.23.43</ecNumber>
    </recommendedName>
</protein>
<evidence type="ECO:0000256" key="16">
    <source>
        <dbReference type="ARBA" id="ARBA00071870"/>
    </source>
</evidence>
<keyword evidence="4" id="KW-0997">Cell inner membrane</keyword>
<keyword evidence="5 18" id="KW-0489">Methyltransferase</keyword>
<dbReference type="AlphaFoldDB" id="A0A7D5ZE94"/>
<feature type="transmembrane region" description="Helical" evidence="19">
    <location>
        <begin position="132"/>
        <end position="149"/>
    </location>
</feature>
<dbReference type="GO" id="GO:0008168">
    <property type="term" value="F:methyltransferase activity"/>
    <property type="evidence" value="ECO:0007669"/>
    <property type="project" value="UniProtKB-KW"/>
</dbReference>
<dbReference type="InterPro" id="IPR014032">
    <property type="entry name" value="Peptidase_A24A_bac"/>
</dbReference>
<dbReference type="GO" id="GO:0004190">
    <property type="term" value="F:aspartic-type endopeptidase activity"/>
    <property type="evidence" value="ECO:0007669"/>
    <property type="project" value="UniProtKB-EC"/>
</dbReference>
<sequence length="288" mass="31159">MMELLATNYGVVGICAVLGLMVGSFLNVVIHRLPIMIERNFRTECQLLDQNENSPSISPTTEHTYNLATPRSACPQCGHQISALENIPLVSWMVLGGKCSQCKSSISIRYPLVELVCSLISAGLAWHFGFSIALLGALLLSWSLIALILIDADTYLLPDDITLPLVWLGLLFNLQGTFTTIDSAVYGAIAGYMSLWSIYWLFKLITGKEGMGYGDFKLLAALGAWLGIAMLPAIILLSSLSGAIIGIAMICGAKHGWNKPLPFGPYLGIAGFLALIWGKDISQMLYGI</sequence>
<dbReference type="GO" id="GO:0006465">
    <property type="term" value="P:signal peptide processing"/>
    <property type="evidence" value="ECO:0007669"/>
    <property type="project" value="TreeGrafter"/>
</dbReference>
<evidence type="ECO:0000256" key="15">
    <source>
        <dbReference type="ARBA" id="ARBA00067082"/>
    </source>
</evidence>
<dbReference type="PRINTS" id="PR00864">
    <property type="entry name" value="PREPILNPTASE"/>
</dbReference>
<feature type="transmembrane region" description="Helical" evidence="19">
    <location>
        <begin position="222"/>
        <end position="249"/>
    </location>
</feature>
<keyword evidence="23" id="KW-1185">Reference proteome</keyword>
<dbReference type="RefSeq" id="WP_180306039.1">
    <property type="nucleotide sequence ID" value="NZ_CP058952.1"/>
</dbReference>
<dbReference type="Gene3D" id="1.20.120.1220">
    <property type="match status" value="1"/>
</dbReference>
<dbReference type="InterPro" id="IPR010627">
    <property type="entry name" value="Prepilin_pept_A24_N"/>
</dbReference>
<keyword evidence="12 19" id="KW-0472">Membrane</keyword>
<evidence type="ECO:0000313" key="22">
    <source>
        <dbReference type="EMBL" id="QLI81946.1"/>
    </source>
</evidence>
<evidence type="ECO:0000256" key="19">
    <source>
        <dbReference type="SAM" id="Phobius"/>
    </source>
</evidence>
<dbReference type="PANTHER" id="PTHR30487:SF0">
    <property type="entry name" value="PREPILIN LEADER PEPTIDASE_N-METHYLTRANSFERASE-RELATED"/>
    <property type="match status" value="1"/>
</dbReference>
<dbReference type="Pfam" id="PF01478">
    <property type="entry name" value="Peptidase_A24"/>
    <property type="match status" value="1"/>
</dbReference>
<dbReference type="EMBL" id="CP058952">
    <property type="protein sequence ID" value="QLI81946.1"/>
    <property type="molecule type" value="Genomic_DNA"/>
</dbReference>
<evidence type="ECO:0000259" key="21">
    <source>
        <dbReference type="Pfam" id="PF06750"/>
    </source>
</evidence>
<dbReference type="GO" id="GO:0005886">
    <property type="term" value="C:plasma membrane"/>
    <property type="evidence" value="ECO:0007669"/>
    <property type="project" value="UniProtKB-SubCell"/>
</dbReference>
<gene>
    <name evidence="22" type="ORF">HZU75_10570</name>
</gene>
<reference evidence="22 23" key="1">
    <citation type="journal article" date="2016" name="Int. J. Syst. Evol. Microbiol.">
        <title>Chitinibacter fontanus sp. nov., isolated from a spring.</title>
        <authorList>
            <person name="Sheu S.Y."/>
            <person name="Li Y.S."/>
            <person name="Young C.C."/>
            <person name="Chen W.M."/>
        </authorList>
    </citation>
    <scope>NUCLEOTIDE SEQUENCE [LARGE SCALE GENOMIC DNA]</scope>
    <source>
        <strain evidence="22 23">STM-7</strain>
    </source>
</reference>
<evidence type="ECO:0000256" key="9">
    <source>
        <dbReference type="ARBA" id="ARBA00022692"/>
    </source>
</evidence>